<reference evidence="1 2" key="1">
    <citation type="submission" date="2011-11" db="EMBL/GenBank/DDBJ databases">
        <authorList>
            <person name="Weinstock G."/>
            <person name="Sodergren E."/>
            <person name="Clifton S."/>
            <person name="Fulton L."/>
            <person name="Fulton B."/>
            <person name="Courtney L."/>
            <person name="Fronick C."/>
            <person name="Harrison M."/>
            <person name="Strong C."/>
            <person name="Farmer C."/>
            <person name="Delahaunty K."/>
            <person name="Markovic C."/>
            <person name="Hall O."/>
            <person name="Minx P."/>
            <person name="Tomlinson C."/>
            <person name="Mitreva M."/>
            <person name="Hou S."/>
            <person name="Chen J."/>
            <person name="Wollam A."/>
            <person name="Pepin K.H."/>
            <person name="Johnson M."/>
            <person name="Bhonagiri V."/>
            <person name="Zhang X."/>
            <person name="Suruliraj S."/>
            <person name="Warren W."/>
            <person name="Chinwalla A."/>
            <person name="Mardis E.R."/>
            <person name="Wilson R.K."/>
        </authorList>
    </citation>
    <scope>NUCLEOTIDE SEQUENCE [LARGE SCALE GENOMIC DNA]</scope>
    <source>
        <strain evidence="1 2">YIT 11816</strain>
    </source>
</reference>
<gene>
    <name evidence="1" type="ORF">HMPREF9440_00952</name>
</gene>
<proteinExistence type="predicted"/>
<evidence type="ECO:0000313" key="2">
    <source>
        <dbReference type="Proteomes" id="UP000004956"/>
    </source>
</evidence>
<dbReference type="AlphaFoldDB" id="H3KDZ1"/>
<dbReference type="STRING" id="762967.HMPREF9440_00952"/>
<dbReference type="EMBL" id="AFBQ01000128">
    <property type="protein sequence ID" value="EHY31665.1"/>
    <property type="molecule type" value="Genomic_DNA"/>
</dbReference>
<comment type="caution">
    <text evidence="1">The sequence shown here is derived from an EMBL/GenBank/DDBJ whole genome shotgun (WGS) entry which is preliminary data.</text>
</comment>
<name>H3KDZ1_9BURK</name>
<keyword evidence="2" id="KW-1185">Reference proteome</keyword>
<dbReference type="Proteomes" id="UP000004956">
    <property type="component" value="Unassembled WGS sequence"/>
</dbReference>
<dbReference type="HOGENOM" id="CLU_2756357_0_0_4"/>
<accession>H3KDZ1</accession>
<evidence type="ECO:0000313" key="1">
    <source>
        <dbReference type="EMBL" id="EHY31665.1"/>
    </source>
</evidence>
<organism evidence="1 2">
    <name type="scientific">Sutterella parvirubra YIT 11816</name>
    <dbReference type="NCBI Taxonomy" id="762967"/>
    <lineage>
        <taxon>Bacteria</taxon>
        <taxon>Pseudomonadati</taxon>
        <taxon>Pseudomonadota</taxon>
        <taxon>Betaproteobacteria</taxon>
        <taxon>Burkholderiales</taxon>
        <taxon>Sutterellaceae</taxon>
        <taxon>Sutterella</taxon>
    </lineage>
</organism>
<sequence>MNNIFRKVFNARRGRIVEVDETKTSASQRSAAGEGFCFSGARKHATFWASLDIRCGNRRTDPGRPERYPQ</sequence>
<protein>
    <submittedName>
        <fullName evidence="1">Uncharacterized protein</fullName>
    </submittedName>
</protein>